<accession>A0A6G0WK64</accession>
<dbReference type="VEuPathDB" id="FungiDB:AeMF1_021620"/>
<dbReference type="Pfam" id="PF01363">
    <property type="entry name" value="FYVE"/>
    <property type="match status" value="1"/>
</dbReference>
<dbReference type="SMART" id="SM00064">
    <property type="entry name" value="FYVE"/>
    <property type="match status" value="1"/>
</dbReference>
<sequence length="421" mass="46831">MNLTVDISADKYDKHLEQLNVILAASLADFGHWMNSRGKPGWRLLQDKAVWKLFVGHGSNAVGQKYLCSGNLKIDLPDLRDAMHCERNFHLRALGALLYGDNFVDAAILHSRKIGQPASPIQFFGVKSLTLRLPSTSPDSRKTSEHTFIYLEYSGTHVDDRGCETYFVLTEPVDIGTTVSNRIGEKLSNVKLYQTNPDGGVDFTVRCHILRAGMAAAKQETIFWKDMNVSVPKLLTKDFLHLGKEETIYQAVVLATGSFAEFWDNESKTCSICSKGGLFVRQHHCRRCGYIMCRACTAKLHCVDRPSKKPTNKSIILEKFCKRCFVGAKGLSARVRSAVFSSGSRTPMSQLTTPSQVYVYGLTPTSQVGCVTPTYSDRYPSESSSLWMDADAVSKSRSAQDVEELMQKLEKSIILGLDSKS</sequence>
<evidence type="ECO:0000256" key="1">
    <source>
        <dbReference type="ARBA" id="ARBA00022723"/>
    </source>
</evidence>
<dbReference type="InterPro" id="IPR017455">
    <property type="entry name" value="Znf_FYVE-rel"/>
</dbReference>
<dbReference type="GO" id="GO:0008270">
    <property type="term" value="F:zinc ion binding"/>
    <property type="evidence" value="ECO:0007669"/>
    <property type="project" value="UniProtKB-KW"/>
</dbReference>
<organism evidence="6 7">
    <name type="scientific">Aphanomyces euteiches</name>
    <dbReference type="NCBI Taxonomy" id="100861"/>
    <lineage>
        <taxon>Eukaryota</taxon>
        <taxon>Sar</taxon>
        <taxon>Stramenopiles</taxon>
        <taxon>Oomycota</taxon>
        <taxon>Saprolegniomycetes</taxon>
        <taxon>Saprolegniales</taxon>
        <taxon>Verrucalvaceae</taxon>
        <taxon>Aphanomyces</taxon>
    </lineage>
</organism>
<gene>
    <name evidence="6" type="ORF">Ae201684_014439</name>
</gene>
<dbReference type="InterPro" id="IPR052727">
    <property type="entry name" value="Rab4/Rab5_effector"/>
</dbReference>
<evidence type="ECO:0000256" key="3">
    <source>
        <dbReference type="ARBA" id="ARBA00022833"/>
    </source>
</evidence>
<evidence type="ECO:0000313" key="7">
    <source>
        <dbReference type="Proteomes" id="UP000481153"/>
    </source>
</evidence>
<dbReference type="PANTHER" id="PTHR13510:SF44">
    <property type="entry name" value="RABENOSYN-5"/>
    <property type="match status" value="1"/>
</dbReference>
<evidence type="ECO:0000313" key="6">
    <source>
        <dbReference type="EMBL" id="KAF0727614.1"/>
    </source>
</evidence>
<dbReference type="PANTHER" id="PTHR13510">
    <property type="entry name" value="FYVE-FINGER-CONTAINING RAB5 EFFECTOR PROTEIN RABENOSYN-5-RELATED"/>
    <property type="match status" value="1"/>
</dbReference>
<protein>
    <recommendedName>
        <fullName evidence="5">FYVE-type domain-containing protein</fullName>
    </recommendedName>
</protein>
<name>A0A6G0WK64_9STRA</name>
<evidence type="ECO:0000256" key="4">
    <source>
        <dbReference type="PROSITE-ProRule" id="PRU00091"/>
    </source>
</evidence>
<dbReference type="AlphaFoldDB" id="A0A6G0WK64"/>
<dbReference type="Gene3D" id="3.30.40.10">
    <property type="entry name" value="Zinc/RING finger domain, C3HC4 (zinc finger)"/>
    <property type="match status" value="1"/>
</dbReference>
<dbReference type="PROSITE" id="PS50178">
    <property type="entry name" value="ZF_FYVE"/>
    <property type="match status" value="1"/>
</dbReference>
<comment type="caution">
    <text evidence="6">The sequence shown here is derived from an EMBL/GenBank/DDBJ whole genome shotgun (WGS) entry which is preliminary data.</text>
</comment>
<dbReference type="InterPro" id="IPR011011">
    <property type="entry name" value="Znf_FYVE_PHD"/>
</dbReference>
<evidence type="ECO:0000259" key="5">
    <source>
        <dbReference type="PROSITE" id="PS50178"/>
    </source>
</evidence>
<keyword evidence="3" id="KW-0862">Zinc</keyword>
<dbReference type="InterPro" id="IPR000306">
    <property type="entry name" value="Znf_FYVE"/>
</dbReference>
<proteinExistence type="predicted"/>
<keyword evidence="7" id="KW-1185">Reference proteome</keyword>
<reference evidence="6 7" key="1">
    <citation type="submission" date="2019-07" db="EMBL/GenBank/DDBJ databases">
        <title>Genomics analysis of Aphanomyces spp. identifies a new class of oomycete effector associated with host adaptation.</title>
        <authorList>
            <person name="Gaulin E."/>
        </authorList>
    </citation>
    <scope>NUCLEOTIDE SEQUENCE [LARGE SCALE GENOMIC DNA]</scope>
    <source>
        <strain evidence="6 7">ATCC 201684</strain>
    </source>
</reference>
<keyword evidence="1" id="KW-0479">Metal-binding</keyword>
<dbReference type="Proteomes" id="UP000481153">
    <property type="component" value="Unassembled WGS sequence"/>
</dbReference>
<dbReference type="EMBL" id="VJMJ01000193">
    <property type="protein sequence ID" value="KAF0727614.1"/>
    <property type="molecule type" value="Genomic_DNA"/>
</dbReference>
<keyword evidence="2 4" id="KW-0863">Zinc-finger</keyword>
<feature type="domain" description="FYVE-type" evidence="5">
    <location>
        <begin position="264"/>
        <end position="329"/>
    </location>
</feature>
<dbReference type="SUPFAM" id="SSF57903">
    <property type="entry name" value="FYVE/PHD zinc finger"/>
    <property type="match status" value="1"/>
</dbReference>
<dbReference type="InterPro" id="IPR013083">
    <property type="entry name" value="Znf_RING/FYVE/PHD"/>
</dbReference>
<evidence type="ECO:0000256" key="2">
    <source>
        <dbReference type="ARBA" id="ARBA00022771"/>
    </source>
</evidence>